<sequence length="347" mass="38682">MKVVVIGDALVKSATLKDAVLQMNLEGKIDKIEVFEWHSDLTKDHFQKHILQIERYGPEKVEIPQGILEALKDAEYLFAHYAPISEIMLKSAPKLKMIGTCRGGLENVNVAAVRELNLPFLHVIRNAEPVADFTIGLMFAETRNIARAHLSIKSEQWRKSFSNDAYKTTLANMVVGIIGAGYIGRLVIKRLNALGIKVIVYDPFVDPAIFARDQLSVELKSIEEVFKEADIVSLHMRVTEQTKNMINKDLIQLMKPGSYIINTARADILAKDDLVDALKNRKIAGAALDVSWIEPIPKGDPLLSLDNITLTTHIAGDTVDAIPRAPYLLKDVVNAYLKNGYSDMLIK</sequence>
<dbReference type="InterPro" id="IPR006140">
    <property type="entry name" value="D-isomer_DH_NAD-bd"/>
</dbReference>
<dbReference type="PANTHER" id="PTHR43761">
    <property type="entry name" value="D-ISOMER SPECIFIC 2-HYDROXYACID DEHYDROGENASE FAMILY PROTEIN (AFU_ORTHOLOGUE AFUA_1G13630)"/>
    <property type="match status" value="1"/>
</dbReference>
<dbReference type="RefSeq" id="WP_007937988.1">
    <property type="nucleotide sequence ID" value="NZ_AKVJ01000076.1"/>
</dbReference>
<keyword evidence="2" id="KW-0560">Oxidoreductase</keyword>
<evidence type="ECO:0000313" key="5">
    <source>
        <dbReference type="EMBL" id="EIW15470.1"/>
    </source>
</evidence>
<dbReference type="GO" id="GO:0051287">
    <property type="term" value="F:NAD binding"/>
    <property type="evidence" value="ECO:0007669"/>
    <property type="project" value="InterPro"/>
</dbReference>
<organism evidence="5 6">
    <name type="scientific">Pelosinus fermentans B4</name>
    <dbReference type="NCBI Taxonomy" id="1149862"/>
    <lineage>
        <taxon>Bacteria</taxon>
        <taxon>Bacillati</taxon>
        <taxon>Bacillota</taxon>
        <taxon>Negativicutes</taxon>
        <taxon>Selenomonadales</taxon>
        <taxon>Sporomusaceae</taxon>
        <taxon>Pelosinus</taxon>
    </lineage>
</organism>
<evidence type="ECO:0000259" key="4">
    <source>
        <dbReference type="Pfam" id="PF02826"/>
    </source>
</evidence>
<dbReference type="PATRIC" id="fig|1149862.3.peg.4178"/>
<dbReference type="GO" id="GO:0047545">
    <property type="term" value="F:(S)-2-hydroxyglutarate dehydrogenase activity"/>
    <property type="evidence" value="ECO:0007669"/>
    <property type="project" value="UniProtKB-ARBA"/>
</dbReference>
<dbReference type="Proteomes" id="UP000004324">
    <property type="component" value="Unassembled WGS sequence"/>
</dbReference>
<protein>
    <submittedName>
        <fullName evidence="5">D-isomer specific 2-hydroxyacid dehydrogenase NAD-binding protein</fullName>
    </submittedName>
</protein>
<dbReference type="SUPFAM" id="SSF52283">
    <property type="entry name" value="Formate/glycerate dehydrogenase catalytic domain-like"/>
    <property type="match status" value="1"/>
</dbReference>
<dbReference type="OrthoDB" id="9805416at2"/>
<evidence type="ECO:0000256" key="1">
    <source>
        <dbReference type="ARBA" id="ARBA00005854"/>
    </source>
</evidence>
<reference evidence="5 6" key="1">
    <citation type="journal article" date="2012" name="J. Bacteriol.">
        <title>Draft Genome Sequences for Two Metal-Reducing Pelosinus fermentans Strains Isolated from a Cr(VI)-Contaminated Site and for Type Strain R7.</title>
        <authorList>
            <person name="Brown S.D."/>
            <person name="Podar M."/>
            <person name="Klingeman D.M."/>
            <person name="Johnson C.M."/>
            <person name="Yang Z.K."/>
            <person name="Utturkar S.M."/>
            <person name="Land M.L."/>
            <person name="Mosher J.J."/>
            <person name="Hurt R.A.Jr."/>
            <person name="Phelps T.J."/>
            <person name="Palumbo A.V."/>
            <person name="Arkin A.P."/>
            <person name="Hazen T.C."/>
            <person name="Elias D.A."/>
        </authorList>
    </citation>
    <scope>NUCLEOTIDE SEQUENCE [LARGE SCALE GENOMIC DNA]</scope>
    <source>
        <strain evidence="5 6">B4</strain>
    </source>
</reference>
<dbReference type="GO" id="GO:0004617">
    <property type="term" value="F:phosphoglycerate dehydrogenase activity"/>
    <property type="evidence" value="ECO:0007669"/>
    <property type="project" value="UniProtKB-ARBA"/>
</dbReference>
<evidence type="ECO:0000313" key="6">
    <source>
        <dbReference type="Proteomes" id="UP000004324"/>
    </source>
</evidence>
<dbReference type="PANTHER" id="PTHR43761:SF1">
    <property type="entry name" value="D-ISOMER SPECIFIC 2-HYDROXYACID DEHYDROGENASE CATALYTIC DOMAIN-CONTAINING PROTEIN-RELATED"/>
    <property type="match status" value="1"/>
</dbReference>
<dbReference type="CDD" id="cd12171">
    <property type="entry name" value="2-Hacid_dh_10"/>
    <property type="match status" value="1"/>
</dbReference>
<dbReference type="Pfam" id="PF02826">
    <property type="entry name" value="2-Hacid_dh_C"/>
    <property type="match status" value="1"/>
</dbReference>
<dbReference type="EMBL" id="AKVJ01000076">
    <property type="protein sequence ID" value="EIW15470.1"/>
    <property type="molecule type" value="Genomic_DNA"/>
</dbReference>
<keyword evidence="6" id="KW-1185">Reference proteome</keyword>
<dbReference type="InterPro" id="IPR036291">
    <property type="entry name" value="NAD(P)-bd_dom_sf"/>
</dbReference>
<name>I8RDF3_9FIRM</name>
<dbReference type="SUPFAM" id="SSF51735">
    <property type="entry name" value="NAD(P)-binding Rossmann-fold domains"/>
    <property type="match status" value="1"/>
</dbReference>
<dbReference type="GO" id="GO:0006564">
    <property type="term" value="P:L-serine biosynthetic process"/>
    <property type="evidence" value="ECO:0007669"/>
    <property type="project" value="UniProtKB-ARBA"/>
</dbReference>
<dbReference type="AlphaFoldDB" id="I8RDF3"/>
<gene>
    <name evidence="5" type="ORF">FB4_1159</name>
</gene>
<comment type="caution">
    <text evidence="5">The sequence shown here is derived from an EMBL/GenBank/DDBJ whole genome shotgun (WGS) entry which is preliminary data.</text>
</comment>
<keyword evidence="3" id="KW-0520">NAD</keyword>
<dbReference type="InterPro" id="IPR050418">
    <property type="entry name" value="D-iso_2-hydroxyacid_DH_PdxB"/>
</dbReference>
<evidence type="ECO:0000256" key="2">
    <source>
        <dbReference type="ARBA" id="ARBA00023002"/>
    </source>
</evidence>
<evidence type="ECO:0000256" key="3">
    <source>
        <dbReference type="ARBA" id="ARBA00023027"/>
    </source>
</evidence>
<feature type="domain" description="D-isomer specific 2-hydroxyacid dehydrogenase NAD-binding" evidence="4">
    <location>
        <begin position="135"/>
        <end position="315"/>
    </location>
</feature>
<dbReference type="FunFam" id="3.40.50.720:FF:000041">
    <property type="entry name" value="D-3-phosphoglycerate dehydrogenase"/>
    <property type="match status" value="1"/>
</dbReference>
<dbReference type="Gene3D" id="3.40.50.720">
    <property type="entry name" value="NAD(P)-binding Rossmann-like Domain"/>
    <property type="match status" value="2"/>
</dbReference>
<proteinExistence type="inferred from homology"/>
<accession>I8RDF3</accession>
<comment type="similarity">
    <text evidence="1">Belongs to the D-isomer specific 2-hydroxyacid dehydrogenase family.</text>
</comment>